<sequence>MAQPAGVAQCKVSRWGPRPAGAACLVCTDSSGCLLRLGADAAVGVVVNAAGVGADVGDAHGGDGGGLQSPSSHPPDPTQLSLIESLWTALCLPPAPAPSTQHCLPTSPQPPLALQTPVLPPIALLDPPLPDPLTPHLHPAAAALPQRSPSSLPGAAPAHCQRAHLLPPPARSAAAGRGQGGWRRLARPGKQAVEARTAGLPSPSSPSHLHGPQPGQGSGSCQRASILHTQVRPPCQQQAQDAVQPLHCCQAQGQPIPASHAAWGPCSMEARAGSAAGTIKSQQPSLTVD</sequence>
<dbReference type="Proteomes" id="UP000485058">
    <property type="component" value="Unassembled WGS sequence"/>
</dbReference>
<dbReference type="AlphaFoldDB" id="A0A699ZXP3"/>
<evidence type="ECO:0000313" key="2">
    <source>
        <dbReference type="EMBL" id="GFH27423.1"/>
    </source>
</evidence>
<feature type="region of interest" description="Disordered" evidence="1">
    <location>
        <begin position="60"/>
        <end position="79"/>
    </location>
</feature>
<feature type="compositionally biased region" description="Low complexity" evidence="1">
    <location>
        <begin position="199"/>
        <end position="215"/>
    </location>
</feature>
<keyword evidence="3" id="KW-1185">Reference proteome</keyword>
<evidence type="ECO:0000313" key="3">
    <source>
        <dbReference type="Proteomes" id="UP000485058"/>
    </source>
</evidence>
<gene>
    <name evidence="2" type="ORF">HaLaN_25742</name>
</gene>
<proteinExistence type="predicted"/>
<dbReference type="EMBL" id="BLLF01003469">
    <property type="protein sequence ID" value="GFH27423.1"/>
    <property type="molecule type" value="Genomic_DNA"/>
</dbReference>
<organism evidence="2 3">
    <name type="scientific">Haematococcus lacustris</name>
    <name type="common">Green alga</name>
    <name type="synonym">Haematococcus pluvialis</name>
    <dbReference type="NCBI Taxonomy" id="44745"/>
    <lineage>
        <taxon>Eukaryota</taxon>
        <taxon>Viridiplantae</taxon>
        <taxon>Chlorophyta</taxon>
        <taxon>core chlorophytes</taxon>
        <taxon>Chlorophyceae</taxon>
        <taxon>CS clade</taxon>
        <taxon>Chlamydomonadales</taxon>
        <taxon>Haematococcaceae</taxon>
        <taxon>Haematococcus</taxon>
    </lineage>
</organism>
<feature type="region of interest" description="Disordered" evidence="1">
    <location>
        <begin position="169"/>
        <end position="221"/>
    </location>
</feature>
<comment type="caution">
    <text evidence="2">The sequence shown here is derived from an EMBL/GenBank/DDBJ whole genome shotgun (WGS) entry which is preliminary data.</text>
</comment>
<name>A0A699ZXP3_HAELA</name>
<protein>
    <submittedName>
        <fullName evidence="2">Uncharacterized protein</fullName>
    </submittedName>
</protein>
<accession>A0A699ZXP3</accession>
<evidence type="ECO:0000256" key="1">
    <source>
        <dbReference type="SAM" id="MobiDB-lite"/>
    </source>
</evidence>
<reference evidence="2 3" key="1">
    <citation type="submission" date="2020-02" db="EMBL/GenBank/DDBJ databases">
        <title>Draft genome sequence of Haematococcus lacustris strain NIES-144.</title>
        <authorList>
            <person name="Morimoto D."/>
            <person name="Nakagawa S."/>
            <person name="Yoshida T."/>
            <person name="Sawayama S."/>
        </authorList>
    </citation>
    <scope>NUCLEOTIDE SEQUENCE [LARGE SCALE GENOMIC DNA]</scope>
    <source>
        <strain evidence="2 3">NIES-144</strain>
    </source>
</reference>